<comment type="function">
    <text evidence="15">Guanine nucleotide-exchange factor (GEF) required for the formation or budding of transport vesicles from the ER.</text>
</comment>
<keyword evidence="11" id="KW-0333">Golgi apparatus</keyword>
<dbReference type="HOGENOM" id="CLU_301307_0_0_1"/>
<feature type="compositionally biased region" description="Low complexity" evidence="16">
    <location>
        <begin position="644"/>
        <end position="670"/>
    </location>
</feature>
<keyword evidence="18" id="KW-1185">Reference proteome</keyword>
<keyword evidence="4" id="KW-0812">Transmembrane</keyword>
<organism evidence="17 18">
    <name type="scientific">Saccharomyces cerevisiae x Saccharomyces kudriavzevii (strain VIN7)</name>
    <name type="common">Yeast</name>
    <dbReference type="NCBI Taxonomy" id="1095631"/>
    <lineage>
        <taxon>Eukaryota</taxon>
        <taxon>Fungi</taxon>
        <taxon>Dikarya</taxon>
        <taxon>Ascomycota</taxon>
        <taxon>Saccharomycotina</taxon>
        <taxon>Saccharomycetes</taxon>
        <taxon>Saccharomycetales</taxon>
        <taxon>Saccharomycetaceae</taxon>
        <taxon>Saccharomyces</taxon>
    </lineage>
</organism>
<dbReference type="GO" id="GO:0000139">
    <property type="term" value="C:Golgi membrane"/>
    <property type="evidence" value="ECO:0007669"/>
    <property type="project" value="UniProtKB-SubCell"/>
</dbReference>
<feature type="compositionally biased region" description="Basic and acidic residues" evidence="16">
    <location>
        <begin position="883"/>
        <end position="898"/>
    </location>
</feature>
<evidence type="ECO:0000256" key="6">
    <source>
        <dbReference type="ARBA" id="ARBA00022824"/>
    </source>
</evidence>
<dbReference type="InterPro" id="IPR045260">
    <property type="entry name" value="Sec12-like"/>
</dbReference>
<dbReference type="AlphaFoldDB" id="H0GRY8"/>
<keyword evidence="5 15" id="KW-0677">Repeat</keyword>
<evidence type="ECO:0000256" key="15">
    <source>
        <dbReference type="RuleBase" id="RU369019"/>
    </source>
</evidence>
<evidence type="ECO:0000256" key="9">
    <source>
        <dbReference type="ARBA" id="ARBA00022968"/>
    </source>
</evidence>
<dbReference type="SMART" id="SM00320">
    <property type="entry name" value="WD40"/>
    <property type="match status" value="2"/>
</dbReference>
<evidence type="ECO:0000256" key="2">
    <source>
        <dbReference type="ARBA" id="ARBA00022468"/>
    </source>
</evidence>
<dbReference type="PhylomeDB" id="H0GRY8"/>
<evidence type="ECO:0000256" key="7">
    <source>
        <dbReference type="ARBA" id="ARBA00022892"/>
    </source>
</evidence>
<evidence type="ECO:0000256" key="16">
    <source>
        <dbReference type="SAM" id="MobiDB-lite"/>
    </source>
</evidence>
<sequence length="898" mass="96577">MMSGDSANYNVGYPIYGAKFINEDTLLVAGGGGQYNPSFSNKITVLKVNFQKKKHIRRFREITLDSIDDAPTSLDCNNNLILVGCNELFNEPSLANVNHHLRKFVFEREHLKFVASIDFNRTTEPSVFSKFIYINQMATVAAIASSEVPTVIRIIDPRNLTENYEIETGKEVNDLHFAPNGILLSYVTSNSLEVASVRDGKFVARKIDFDKNLILSNIRFLNDNTILVAASLLNSDGVSLLKLGVSSKGVKILKTASFMFDLNGITSMDVSPNKKFVALSSKDKSIAIISVQKLKLMQLVPRVHESTITRVTFSPDSKYLASTSIGNTISVLKLSSKSSSFLRKVWKFFVNFILLVFLAGAIQLGYKYNAHGLIYRYARDMYKSKFEQSSSLDPETSHYFTINDGTKDITITADIVSVTHLTSDIDTELSSFDTSTMKTVVGDEESSVWVSSSIISSSPSFSSSSKASESVSKELPISSSSFVHESAANEPILSSPTSEVTKSISSSSESIVSETSVTPSKAESTSLSLATSTESPQSAISLSEQTSSTVVEQSENQATKLRDNESRVVSSVSSSSSILIATVTSPSSNSARTAVTTTNADSINDSGKLTSMDNSKFASTREIYRTKVITEVITKIEYRNIPASSSETTTRQYSSTTSSRSPTPTNTIISGPVTKIDPIASELEGMAETPVDPTSVRSEIEPLKSSLTPTTSLIPASESFTSSFQSPEVPTATSSAFVFEPTPLSPVLTVSNNHSVSKSISSVIEEATASSSLETGTEAATTTENSGYTSDVAEMIQSSGTNSVLPSASKTTNIGDIPSASAALSSVSVNSIIVQSFDKTTSLPMKADPTIVSHMTAYTSLALPSLRDSHGTAANSAASPEFVQKRNSDRGKALEKFT</sequence>
<keyword evidence="12" id="KW-0472">Membrane</keyword>
<evidence type="ECO:0000256" key="13">
    <source>
        <dbReference type="ARBA" id="ARBA00023180"/>
    </source>
</evidence>
<evidence type="ECO:0000313" key="17">
    <source>
        <dbReference type="EMBL" id="EHN03435.1"/>
    </source>
</evidence>
<evidence type="ECO:0000256" key="3">
    <source>
        <dbReference type="ARBA" id="ARBA00022574"/>
    </source>
</evidence>
<reference evidence="17 18" key="1">
    <citation type="journal article" date="2012" name="FEMS Yeast Res.">
        <title>The genome sequence of the wine yeast VIN7 reveals an allotriploid hybrid genome with Saccharomyces cerevisiae and Saccharomyces kudriavzevii origins.</title>
        <authorList>
            <person name="Borneman A.R."/>
            <person name="Desany B.A."/>
            <person name="Riches D."/>
            <person name="Affourtit J.P."/>
            <person name="Forgan A.H."/>
            <person name="Pretorius I.S."/>
            <person name="Egholm M."/>
            <person name="Chambers P.J."/>
        </authorList>
    </citation>
    <scope>NUCLEOTIDE SEQUENCE [LARGE SCALE GENOMIC DNA]</scope>
    <source>
        <strain evidence="17 18">VIN7</strain>
    </source>
</reference>
<feature type="compositionally biased region" description="Low complexity" evidence="16">
    <location>
        <begin position="494"/>
        <end position="535"/>
    </location>
</feature>
<dbReference type="Proteomes" id="UP000009009">
    <property type="component" value="Unassembled WGS sequence"/>
</dbReference>
<feature type="region of interest" description="Disordered" evidence="16">
    <location>
        <begin position="643"/>
        <end position="672"/>
    </location>
</feature>
<keyword evidence="3 15" id="KW-0853">WD repeat</keyword>
<name>H0GRY8_SACCK</name>
<evidence type="ECO:0000313" key="18">
    <source>
        <dbReference type="Proteomes" id="UP000009009"/>
    </source>
</evidence>
<dbReference type="InterPro" id="IPR015943">
    <property type="entry name" value="WD40/YVTN_repeat-like_dom_sf"/>
</dbReference>
<dbReference type="SUPFAM" id="SSF50978">
    <property type="entry name" value="WD40 repeat-like"/>
    <property type="match status" value="1"/>
</dbReference>
<dbReference type="GO" id="GO:0005096">
    <property type="term" value="F:GTPase activator activity"/>
    <property type="evidence" value="ECO:0007669"/>
    <property type="project" value="UniProtKB-KW"/>
</dbReference>
<keyword evidence="7" id="KW-0931">ER-Golgi transport</keyword>
<gene>
    <name evidence="17" type="ORF">VIN7_5894</name>
</gene>
<dbReference type="GO" id="GO:0003400">
    <property type="term" value="P:regulation of COPII vesicle coating"/>
    <property type="evidence" value="ECO:0007669"/>
    <property type="project" value="UniProtKB-UniRule"/>
</dbReference>
<feature type="compositionally biased region" description="Low complexity" evidence="16">
    <location>
        <begin position="767"/>
        <end position="786"/>
    </location>
</feature>
<evidence type="ECO:0000256" key="12">
    <source>
        <dbReference type="ARBA" id="ARBA00023136"/>
    </source>
</evidence>
<dbReference type="PANTHER" id="PTHR23284">
    <property type="entry name" value="PROLACTIN REGULATORY ELEMENT BINDING PROTEIN"/>
    <property type="match status" value="1"/>
</dbReference>
<keyword evidence="2" id="KW-0343">GTPase activation</keyword>
<dbReference type="EMBL" id="AGVY01000148">
    <property type="protein sequence ID" value="EHN03435.1"/>
    <property type="molecule type" value="Genomic_DNA"/>
</dbReference>
<evidence type="ECO:0000256" key="8">
    <source>
        <dbReference type="ARBA" id="ARBA00022927"/>
    </source>
</evidence>
<dbReference type="Gene3D" id="2.130.10.10">
    <property type="entry name" value="YVTN repeat-like/Quinoprotein amine dehydrogenase"/>
    <property type="match status" value="1"/>
</dbReference>
<evidence type="ECO:0000256" key="11">
    <source>
        <dbReference type="ARBA" id="ARBA00023034"/>
    </source>
</evidence>
<keyword evidence="9" id="KW-0735">Signal-anchor</keyword>
<evidence type="ECO:0000256" key="1">
    <source>
        <dbReference type="ARBA" id="ARBA00022448"/>
    </source>
</evidence>
<keyword evidence="6 15" id="KW-0256">Endoplasmic reticulum</keyword>
<accession>H0GRY8</accession>
<protein>
    <recommendedName>
        <fullName evidence="15">Guanine nucleotide-exchange factor SEC12</fullName>
    </recommendedName>
</protein>
<comment type="subcellular location">
    <subcellularLocation>
        <location evidence="15">Endoplasmic reticulum membrane</location>
        <topology evidence="15">Single-pass type II membrane protein</topology>
    </subcellularLocation>
    <subcellularLocation>
        <location evidence="15">Golgi apparatus membrane</location>
        <topology evidence="15">Single-pass type II membrane protein</topology>
    </subcellularLocation>
</comment>
<dbReference type="GO" id="GO:0015031">
    <property type="term" value="P:protein transport"/>
    <property type="evidence" value="ECO:0007669"/>
    <property type="project" value="UniProtKB-KW"/>
</dbReference>
<keyword evidence="13" id="KW-0325">Glycoprotein</keyword>
<keyword evidence="8 15" id="KW-0653">Protein transport</keyword>
<dbReference type="InterPro" id="IPR036322">
    <property type="entry name" value="WD40_repeat_dom_sf"/>
</dbReference>
<keyword evidence="1 15" id="KW-0813">Transport</keyword>
<dbReference type="PANTHER" id="PTHR23284:SF0">
    <property type="entry name" value="PROLACTIN REGULATORY ELEMENT-BINDING PROTEIN"/>
    <property type="match status" value="1"/>
</dbReference>
<dbReference type="GO" id="GO:0006888">
    <property type="term" value="P:endoplasmic reticulum to Golgi vesicle-mediated transport"/>
    <property type="evidence" value="ECO:0007669"/>
    <property type="project" value="UniProtKB-UniRule"/>
</dbReference>
<comment type="caution">
    <text evidence="17">The sequence shown here is derived from an EMBL/GenBank/DDBJ whole genome shotgun (WGS) entry which is preliminary data.</text>
</comment>
<dbReference type="OrthoDB" id="2013972at2759"/>
<comment type="similarity">
    <text evidence="14 15">Belongs to the WD repeat SEC12 family.</text>
</comment>
<evidence type="ECO:0000256" key="4">
    <source>
        <dbReference type="ARBA" id="ARBA00022692"/>
    </source>
</evidence>
<evidence type="ECO:0000256" key="10">
    <source>
        <dbReference type="ARBA" id="ARBA00022989"/>
    </source>
</evidence>
<feature type="compositionally biased region" description="Polar residues" evidence="16">
    <location>
        <begin position="536"/>
        <end position="559"/>
    </location>
</feature>
<keyword evidence="10" id="KW-1133">Transmembrane helix</keyword>
<dbReference type="Pfam" id="PF00400">
    <property type="entry name" value="WD40"/>
    <property type="match status" value="1"/>
</dbReference>
<dbReference type="GO" id="GO:0005789">
    <property type="term" value="C:endoplasmic reticulum membrane"/>
    <property type="evidence" value="ECO:0007669"/>
    <property type="project" value="UniProtKB-SubCell"/>
</dbReference>
<feature type="region of interest" description="Disordered" evidence="16">
    <location>
        <begin position="767"/>
        <end position="789"/>
    </location>
</feature>
<evidence type="ECO:0000256" key="14">
    <source>
        <dbReference type="ARBA" id="ARBA00061254"/>
    </source>
</evidence>
<proteinExistence type="inferred from homology"/>
<feature type="region of interest" description="Disordered" evidence="16">
    <location>
        <begin position="868"/>
        <end position="898"/>
    </location>
</feature>
<dbReference type="InterPro" id="IPR001680">
    <property type="entry name" value="WD40_rpt"/>
</dbReference>
<feature type="region of interest" description="Disordered" evidence="16">
    <location>
        <begin position="488"/>
        <end position="565"/>
    </location>
</feature>
<dbReference type="FunFam" id="2.130.10.10:FF:000597">
    <property type="entry name" value="Guanine nucleotide-exchange factor SEC12"/>
    <property type="match status" value="1"/>
</dbReference>
<evidence type="ECO:0000256" key="5">
    <source>
        <dbReference type="ARBA" id="ARBA00022737"/>
    </source>
</evidence>
<dbReference type="GO" id="GO:0005085">
    <property type="term" value="F:guanyl-nucleotide exchange factor activity"/>
    <property type="evidence" value="ECO:0007669"/>
    <property type="project" value="InterPro"/>
</dbReference>